<organism evidence="1 2">
    <name type="scientific">Streptococcus equinus</name>
    <name type="common">Streptococcus bovis</name>
    <dbReference type="NCBI Taxonomy" id="1335"/>
    <lineage>
        <taxon>Bacteria</taxon>
        <taxon>Bacillati</taxon>
        <taxon>Bacillota</taxon>
        <taxon>Bacilli</taxon>
        <taxon>Lactobacillales</taxon>
        <taxon>Streptococcaceae</taxon>
        <taxon>Streptococcus</taxon>
    </lineage>
</organism>
<dbReference type="InterPro" id="IPR053842">
    <property type="entry name" value="NikA-like"/>
</dbReference>
<dbReference type="AlphaFoldDB" id="A0A239RF83"/>
<protein>
    <submittedName>
        <fullName evidence="1">Uncharacterized protein</fullName>
    </submittedName>
</protein>
<dbReference type="Proteomes" id="UP000214649">
    <property type="component" value="Unassembled WGS sequence"/>
</dbReference>
<name>A0A239RF83_STREI</name>
<proteinExistence type="predicted"/>
<evidence type="ECO:0000313" key="2">
    <source>
        <dbReference type="Proteomes" id="UP000214649"/>
    </source>
</evidence>
<dbReference type="Pfam" id="PF21983">
    <property type="entry name" value="NikA-like"/>
    <property type="match status" value="1"/>
</dbReference>
<reference evidence="1 2" key="1">
    <citation type="submission" date="2017-07" db="EMBL/GenBank/DDBJ databases">
        <authorList>
            <person name="Sun Z.S."/>
            <person name="Albrecht U."/>
            <person name="Echele G."/>
            <person name="Lee C.C."/>
        </authorList>
    </citation>
    <scope>NUCLEOTIDE SEQUENCE [LARGE SCALE GENOMIC DNA]</scope>
    <source>
        <strain evidence="1 2">AR3</strain>
    </source>
</reference>
<evidence type="ECO:0000313" key="1">
    <source>
        <dbReference type="EMBL" id="SNU09512.1"/>
    </source>
</evidence>
<gene>
    <name evidence="1" type="ORF">SAMN05216470_1862</name>
</gene>
<dbReference type="EMBL" id="FZRA01000008">
    <property type="protein sequence ID" value="SNU09512.1"/>
    <property type="molecule type" value="Genomic_DNA"/>
</dbReference>
<dbReference type="RefSeq" id="WP_094141203.1">
    <property type="nucleotide sequence ID" value="NZ_FZRA01000008.1"/>
</dbReference>
<sequence>MSAKNLDPKGRLRSETIAYRCSPAERKELDKRWKLLGYATKQDYVLDSVLHNKVTAKGNPMMLVNFRKELYGILEELERLEDASEIDEELFTPIRTMLEILEAFKENEDKNKKNKIRRKDKFLERRAYRDV</sequence>
<accession>A0A239RF83</accession>